<dbReference type="SUPFAM" id="SSF81665">
    <property type="entry name" value="Calcium ATPase, transmembrane domain M"/>
    <property type="match status" value="1"/>
</dbReference>
<feature type="transmembrane region" description="Helical" evidence="6">
    <location>
        <begin position="68"/>
        <end position="88"/>
    </location>
</feature>
<dbReference type="Proteomes" id="UP001439008">
    <property type="component" value="Unassembled WGS sequence"/>
</dbReference>
<dbReference type="Pfam" id="PF16212">
    <property type="entry name" value="PhoLip_ATPase_C"/>
    <property type="match status" value="1"/>
</dbReference>
<evidence type="ECO:0000256" key="3">
    <source>
        <dbReference type="ARBA" id="ARBA00022448"/>
    </source>
</evidence>
<keyword evidence="9" id="KW-1185">Reference proteome</keyword>
<evidence type="ECO:0000313" key="9">
    <source>
        <dbReference type="Proteomes" id="UP001439008"/>
    </source>
</evidence>
<sequence>MAADFALSEFQMLQKLLLVHGSWSYRRATKLVLNYLHKNFVLSANYFLYTLQSGWSGTFFANSITMSLFNSVFTAYPLLFASVIDQCYSAKMAIREPILYRDGPNNKNLNFWLFLRIVLSAVLETVVITTTTCFFLGLSSSPFSNGQSVDSAIIEDANITIIFYMLTIRMAMETDTWIFINFTLFLVSIIVFNVWMFVYSIVTPEVKYKGNALRLFSMLEFWISLFFCVIICNGCELLFRYFCRYSKKTVVGYKIIQELEKVWKKVLKN</sequence>
<comment type="subcellular location">
    <subcellularLocation>
        <location evidence="2">Endomembrane system</location>
    </subcellularLocation>
    <subcellularLocation>
        <location evidence="1">Membrane</location>
        <topology evidence="1">Multi-pass membrane protein</topology>
    </subcellularLocation>
</comment>
<protein>
    <recommendedName>
        <fullName evidence="7">P-type ATPase C-terminal domain-containing protein</fullName>
    </recommendedName>
</protein>
<evidence type="ECO:0000256" key="4">
    <source>
        <dbReference type="ARBA" id="ARBA00022723"/>
    </source>
</evidence>
<dbReference type="PANTHER" id="PTHR24092:SF180">
    <property type="entry name" value="PHOSPHOLIPID-TRANSPORTING ATPASE DNF1-RELATED"/>
    <property type="match status" value="1"/>
</dbReference>
<keyword evidence="3" id="KW-0813">Transport</keyword>
<feature type="domain" description="P-type ATPase C-terminal" evidence="7">
    <location>
        <begin position="1"/>
        <end position="246"/>
    </location>
</feature>
<name>A0ABV2AMS5_9EUKA</name>
<evidence type="ECO:0000256" key="6">
    <source>
        <dbReference type="SAM" id="Phobius"/>
    </source>
</evidence>
<keyword evidence="6" id="KW-0812">Transmembrane</keyword>
<dbReference type="PANTHER" id="PTHR24092">
    <property type="entry name" value="PROBABLE PHOSPHOLIPID-TRANSPORTING ATPASE"/>
    <property type="match status" value="1"/>
</dbReference>
<gene>
    <name evidence="8" type="ORF">MHBO_002574</name>
</gene>
<keyword evidence="4" id="KW-0479">Metal-binding</keyword>
<dbReference type="InterPro" id="IPR023298">
    <property type="entry name" value="ATPase_P-typ_TM_dom_sf"/>
</dbReference>
<dbReference type="EMBL" id="JBDODL010000988">
    <property type="protein sequence ID" value="MES1920972.1"/>
    <property type="molecule type" value="Genomic_DNA"/>
</dbReference>
<feature type="transmembrane region" description="Helical" evidence="6">
    <location>
        <begin position="109"/>
        <end position="137"/>
    </location>
</feature>
<dbReference type="InterPro" id="IPR032630">
    <property type="entry name" value="P_typ_ATPase_c"/>
</dbReference>
<accession>A0ABV2AMS5</accession>
<feature type="transmembrane region" description="Helical" evidence="6">
    <location>
        <begin position="221"/>
        <end position="239"/>
    </location>
</feature>
<evidence type="ECO:0000256" key="5">
    <source>
        <dbReference type="ARBA" id="ARBA00022842"/>
    </source>
</evidence>
<keyword evidence="5" id="KW-0460">Magnesium</keyword>
<reference evidence="8 9" key="1">
    <citation type="journal article" date="2024" name="BMC Biol.">
        <title>Comparative genomics of Ascetosporea gives new insight into the evolutionary basis for animal parasitism in Rhizaria.</title>
        <authorList>
            <person name="Hiltunen Thoren M."/>
            <person name="Onut-Brannstrom I."/>
            <person name="Alfjorden A."/>
            <person name="Peckova H."/>
            <person name="Swords F."/>
            <person name="Hooper C."/>
            <person name="Holzer A.S."/>
            <person name="Bass D."/>
            <person name="Burki F."/>
        </authorList>
    </citation>
    <scope>NUCLEOTIDE SEQUENCE [LARGE SCALE GENOMIC DNA]</scope>
    <source>
        <strain evidence="8">20-A016</strain>
    </source>
</reference>
<evidence type="ECO:0000259" key="7">
    <source>
        <dbReference type="Pfam" id="PF16212"/>
    </source>
</evidence>
<keyword evidence="6" id="KW-1133">Transmembrane helix</keyword>
<evidence type="ECO:0000313" key="8">
    <source>
        <dbReference type="EMBL" id="MES1920972.1"/>
    </source>
</evidence>
<proteinExistence type="predicted"/>
<keyword evidence="6" id="KW-0472">Membrane</keyword>
<evidence type="ECO:0000256" key="1">
    <source>
        <dbReference type="ARBA" id="ARBA00004141"/>
    </source>
</evidence>
<feature type="transmembrane region" description="Helical" evidence="6">
    <location>
        <begin position="178"/>
        <end position="201"/>
    </location>
</feature>
<evidence type="ECO:0000256" key="2">
    <source>
        <dbReference type="ARBA" id="ARBA00004308"/>
    </source>
</evidence>
<comment type="caution">
    <text evidence="8">The sequence shown here is derived from an EMBL/GenBank/DDBJ whole genome shotgun (WGS) entry which is preliminary data.</text>
</comment>
<organism evidence="8 9">
    <name type="scientific">Bonamia ostreae</name>
    <dbReference type="NCBI Taxonomy" id="126728"/>
    <lineage>
        <taxon>Eukaryota</taxon>
        <taxon>Sar</taxon>
        <taxon>Rhizaria</taxon>
        <taxon>Endomyxa</taxon>
        <taxon>Ascetosporea</taxon>
        <taxon>Haplosporida</taxon>
        <taxon>Bonamia</taxon>
    </lineage>
</organism>